<feature type="domain" description="HTH crp-type" evidence="1">
    <location>
        <begin position="7"/>
        <end position="71"/>
    </location>
</feature>
<evidence type="ECO:0000259" key="1">
    <source>
        <dbReference type="PROSITE" id="PS51063"/>
    </source>
</evidence>
<dbReference type="Proteomes" id="UP000265955">
    <property type="component" value="Unassembled WGS sequence"/>
</dbReference>
<accession>A0A3A3FQP1</accession>
<dbReference type="InterPro" id="IPR036390">
    <property type="entry name" value="WH_DNA-bd_sf"/>
</dbReference>
<reference evidence="3" key="1">
    <citation type="submission" date="2018-09" db="EMBL/GenBank/DDBJ databases">
        <authorList>
            <person name="Zhu H."/>
        </authorList>
    </citation>
    <scope>NUCLEOTIDE SEQUENCE [LARGE SCALE GENOMIC DNA]</scope>
    <source>
        <strain evidence="3">K1R23-30</strain>
    </source>
</reference>
<keyword evidence="3" id="KW-1185">Reference proteome</keyword>
<dbReference type="RefSeq" id="WP_119768118.1">
    <property type="nucleotide sequence ID" value="NZ_QYUO01000001.1"/>
</dbReference>
<dbReference type="GO" id="GO:0006355">
    <property type="term" value="P:regulation of DNA-templated transcription"/>
    <property type="evidence" value="ECO:0007669"/>
    <property type="project" value="InterPro"/>
</dbReference>
<gene>
    <name evidence="2" type="ORF">D3871_06350</name>
</gene>
<dbReference type="GO" id="GO:0003677">
    <property type="term" value="F:DNA binding"/>
    <property type="evidence" value="ECO:0007669"/>
    <property type="project" value="InterPro"/>
</dbReference>
<dbReference type="Gene3D" id="1.10.10.10">
    <property type="entry name" value="Winged helix-like DNA-binding domain superfamily/Winged helix DNA-binding domain"/>
    <property type="match status" value="1"/>
</dbReference>
<organism evidence="2 3">
    <name type="scientific">Noviherbaspirillum saxi</name>
    <dbReference type="NCBI Taxonomy" id="2320863"/>
    <lineage>
        <taxon>Bacteria</taxon>
        <taxon>Pseudomonadati</taxon>
        <taxon>Pseudomonadota</taxon>
        <taxon>Betaproteobacteria</taxon>
        <taxon>Burkholderiales</taxon>
        <taxon>Oxalobacteraceae</taxon>
        <taxon>Noviherbaspirillum</taxon>
    </lineage>
</organism>
<dbReference type="SUPFAM" id="SSF46785">
    <property type="entry name" value="Winged helix' DNA-binding domain"/>
    <property type="match status" value="1"/>
</dbReference>
<comment type="caution">
    <text evidence="2">The sequence shown here is derived from an EMBL/GenBank/DDBJ whole genome shotgun (WGS) entry which is preliminary data.</text>
</comment>
<dbReference type="OrthoDB" id="571714at2"/>
<sequence>MQLRPTRSATERVLQFLRLRAKAHGEWELDGNLKQLAEDIGLRHEALYRTLASLEQKGRIARRTGKLILLA</sequence>
<evidence type="ECO:0000313" key="3">
    <source>
        <dbReference type="Proteomes" id="UP000265955"/>
    </source>
</evidence>
<name>A0A3A3FQP1_9BURK</name>
<dbReference type="InterPro" id="IPR036388">
    <property type="entry name" value="WH-like_DNA-bd_sf"/>
</dbReference>
<dbReference type="PROSITE" id="PS51063">
    <property type="entry name" value="HTH_CRP_2"/>
    <property type="match status" value="1"/>
</dbReference>
<dbReference type="EMBL" id="QYUO01000001">
    <property type="protein sequence ID" value="RJF98173.1"/>
    <property type="molecule type" value="Genomic_DNA"/>
</dbReference>
<proteinExistence type="predicted"/>
<evidence type="ECO:0000313" key="2">
    <source>
        <dbReference type="EMBL" id="RJF98173.1"/>
    </source>
</evidence>
<dbReference type="AlphaFoldDB" id="A0A3A3FQP1"/>
<dbReference type="InterPro" id="IPR012318">
    <property type="entry name" value="HTH_CRP"/>
</dbReference>
<protein>
    <recommendedName>
        <fullName evidence="1">HTH crp-type domain-containing protein</fullName>
    </recommendedName>
</protein>